<evidence type="ECO:0000259" key="7">
    <source>
        <dbReference type="Pfam" id="PF12698"/>
    </source>
</evidence>
<evidence type="ECO:0000256" key="2">
    <source>
        <dbReference type="ARBA" id="ARBA00022475"/>
    </source>
</evidence>
<reference evidence="8" key="1">
    <citation type="journal article" date="2014" name="Front. Microbiol.">
        <title>High frequency of phylogenetically diverse reductive dehalogenase-homologous genes in deep subseafloor sedimentary metagenomes.</title>
        <authorList>
            <person name="Kawai M."/>
            <person name="Futagami T."/>
            <person name="Toyoda A."/>
            <person name="Takaki Y."/>
            <person name="Nishi S."/>
            <person name="Hori S."/>
            <person name="Arai W."/>
            <person name="Tsubouchi T."/>
            <person name="Morono Y."/>
            <person name="Uchiyama I."/>
            <person name="Ito T."/>
            <person name="Fujiyama A."/>
            <person name="Inagaki F."/>
            <person name="Takami H."/>
        </authorList>
    </citation>
    <scope>NUCLEOTIDE SEQUENCE</scope>
    <source>
        <strain evidence="8">Expedition CK06-06</strain>
    </source>
</reference>
<evidence type="ECO:0000313" key="8">
    <source>
        <dbReference type="EMBL" id="GAG94001.1"/>
    </source>
</evidence>
<dbReference type="InterPro" id="IPR000412">
    <property type="entry name" value="ABC_2_transport"/>
</dbReference>
<evidence type="ECO:0000256" key="1">
    <source>
        <dbReference type="ARBA" id="ARBA00004651"/>
    </source>
</evidence>
<feature type="transmembrane region" description="Helical" evidence="6">
    <location>
        <begin position="162"/>
        <end position="189"/>
    </location>
</feature>
<keyword evidence="3 6" id="KW-0812">Transmembrane</keyword>
<dbReference type="InterPro" id="IPR013525">
    <property type="entry name" value="ABC2_TM"/>
</dbReference>
<dbReference type="PANTHER" id="PTHR30294">
    <property type="entry name" value="MEMBRANE COMPONENT OF ABC TRANSPORTER YHHJ-RELATED"/>
    <property type="match status" value="1"/>
</dbReference>
<evidence type="ECO:0000256" key="4">
    <source>
        <dbReference type="ARBA" id="ARBA00022989"/>
    </source>
</evidence>
<gene>
    <name evidence="8" type="ORF">S01H4_40777</name>
</gene>
<dbReference type="PANTHER" id="PTHR30294:SF38">
    <property type="entry name" value="TRANSPORT PERMEASE PROTEIN"/>
    <property type="match status" value="1"/>
</dbReference>
<evidence type="ECO:0000256" key="6">
    <source>
        <dbReference type="SAM" id="Phobius"/>
    </source>
</evidence>
<evidence type="ECO:0000256" key="3">
    <source>
        <dbReference type="ARBA" id="ARBA00022692"/>
    </source>
</evidence>
<feature type="non-terminal residue" evidence="8">
    <location>
        <position position="1"/>
    </location>
</feature>
<keyword evidence="2" id="KW-1003">Cell membrane</keyword>
<comment type="subcellular location">
    <subcellularLocation>
        <location evidence="1">Cell membrane</location>
        <topology evidence="1">Multi-pass membrane protein</topology>
    </subcellularLocation>
</comment>
<sequence length="287" mass="32201">KTGIKLLKPHILEDDETVDIMEVKSVKKYEADVRKGDVRGIIIFPDDFTFKALINKEIKIKVKLDGAEPQACGAIMGALSSALSDAFEDTFDKSAFEIDEYYYNNIDETDEPVESITYFTPAIIGFITFFFGFILTMLAFIRERKEGTMERILTSPLKRSEVIIGYILSFSILSVIQSTVTIIVAVLIFNAQIEFSVLILLQAYLIIYLLLLSALGLGIFLSTLAKTEFQIIQFIPLVILPFMLLSGVWAPVETLPGPLRVVSSFIPLTYANNAMRDLFLRGEILLD</sequence>
<dbReference type="GO" id="GO:0140359">
    <property type="term" value="F:ABC-type transporter activity"/>
    <property type="evidence" value="ECO:0007669"/>
    <property type="project" value="InterPro"/>
</dbReference>
<comment type="caution">
    <text evidence="8">The sequence shown here is derived from an EMBL/GenBank/DDBJ whole genome shotgun (WGS) entry which is preliminary data.</text>
</comment>
<dbReference type="InterPro" id="IPR051449">
    <property type="entry name" value="ABC-2_transporter_component"/>
</dbReference>
<protein>
    <recommendedName>
        <fullName evidence="7">ABC-2 type transporter transmembrane domain-containing protein</fullName>
    </recommendedName>
</protein>
<dbReference type="AlphaFoldDB" id="X1DC68"/>
<name>X1DC68_9ZZZZ</name>
<organism evidence="8">
    <name type="scientific">marine sediment metagenome</name>
    <dbReference type="NCBI Taxonomy" id="412755"/>
    <lineage>
        <taxon>unclassified sequences</taxon>
        <taxon>metagenomes</taxon>
        <taxon>ecological metagenomes</taxon>
    </lineage>
</organism>
<dbReference type="EMBL" id="BART01022244">
    <property type="protein sequence ID" value="GAG94001.1"/>
    <property type="molecule type" value="Genomic_DNA"/>
</dbReference>
<evidence type="ECO:0000256" key="5">
    <source>
        <dbReference type="ARBA" id="ARBA00023136"/>
    </source>
</evidence>
<feature type="transmembrane region" description="Helical" evidence="6">
    <location>
        <begin position="195"/>
        <end position="222"/>
    </location>
</feature>
<feature type="transmembrane region" description="Helical" evidence="6">
    <location>
        <begin position="234"/>
        <end position="252"/>
    </location>
</feature>
<dbReference type="PRINTS" id="PR00164">
    <property type="entry name" value="ABC2TRNSPORT"/>
</dbReference>
<feature type="transmembrane region" description="Helical" evidence="6">
    <location>
        <begin position="118"/>
        <end position="141"/>
    </location>
</feature>
<proteinExistence type="predicted"/>
<keyword evidence="5 6" id="KW-0472">Membrane</keyword>
<keyword evidence="4 6" id="KW-1133">Transmembrane helix</keyword>
<dbReference type="GO" id="GO:0043190">
    <property type="term" value="C:ATP-binding cassette (ABC) transporter complex"/>
    <property type="evidence" value="ECO:0007669"/>
    <property type="project" value="InterPro"/>
</dbReference>
<accession>X1DC68</accession>
<feature type="domain" description="ABC-2 type transporter transmembrane" evidence="7">
    <location>
        <begin position="12"/>
        <end position="279"/>
    </location>
</feature>
<dbReference type="Pfam" id="PF12698">
    <property type="entry name" value="ABC2_membrane_3"/>
    <property type="match status" value="1"/>
</dbReference>